<gene>
    <name evidence="3" type="ORF">SAMN05444008_10490</name>
</gene>
<dbReference type="STRING" id="1302690.BUE76_14625"/>
<dbReference type="Gene3D" id="1.20.144.10">
    <property type="entry name" value="Phosphatidic acid phosphatase type 2/haloperoxidase"/>
    <property type="match status" value="1"/>
</dbReference>
<dbReference type="InterPro" id="IPR036938">
    <property type="entry name" value="PAP2/HPO_sf"/>
</dbReference>
<dbReference type="RefSeq" id="WP_076026739.1">
    <property type="nucleotide sequence ID" value="NZ_FQUO01000004.1"/>
</dbReference>
<proteinExistence type="predicted"/>
<name>A0A1M4XZ70_9BACT</name>
<reference evidence="3 4" key="1">
    <citation type="submission" date="2016-11" db="EMBL/GenBank/DDBJ databases">
        <authorList>
            <person name="Jaros S."/>
            <person name="Januszkiewicz K."/>
            <person name="Wedrychowicz H."/>
        </authorList>
    </citation>
    <scope>NUCLEOTIDE SEQUENCE [LARGE SCALE GENOMIC DNA]</scope>
    <source>
        <strain evidence="3 4">DSM 26897</strain>
    </source>
</reference>
<feature type="domain" description="Phosphatidic acid phosphatase type 2/haloperoxidase" evidence="2">
    <location>
        <begin position="132"/>
        <end position="254"/>
    </location>
</feature>
<evidence type="ECO:0000313" key="4">
    <source>
        <dbReference type="Proteomes" id="UP000184368"/>
    </source>
</evidence>
<feature type="signal peptide" evidence="1">
    <location>
        <begin position="1"/>
        <end position="19"/>
    </location>
</feature>
<dbReference type="InterPro" id="IPR000326">
    <property type="entry name" value="PAP2/HPO"/>
</dbReference>
<dbReference type="Pfam" id="PF01569">
    <property type="entry name" value="PAP2"/>
    <property type="match status" value="1"/>
</dbReference>
<accession>A0A1M4XZ70</accession>
<dbReference type="AlphaFoldDB" id="A0A1M4XZ70"/>
<dbReference type="SUPFAM" id="SSF48317">
    <property type="entry name" value="Acid phosphatase/Vanadium-dependent haloperoxidase"/>
    <property type="match status" value="1"/>
</dbReference>
<keyword evidence="4" id="KW-1185">Reference proteome</keyword>
<dbReference type="CDD" id="cd01610">
    <property type="entry name" value="PAP2_like"/>
    <property type="match status" value="1"/>
</dbReference>
<organism evidence="3 4">
    <name type="scientific">Cnuella takakiae</name>
    <dbReference type="NCBI Taxonomy" id="1302690"/>
    <lineage>
        <taxon>Bacteria</taxon>
        <taxon>Pseudomonadati</taxon>
        <taxon>Bacteroidota</taxon>
        <taxon>Chitinophagia</taxon>
        <taxon>Chitinophagales</taxon>
        <taxon>Chitinophagaceae</taxon>
        <taxon>Cnuella</taxon>
    </lineage>
</organism>
<protein>
    <submittedName>
        <fullName evidence="3">Membrane-associated phospholipid phosphatase</fullName>
    </submittedName>
</protein>
<dbReference type="Proteomes" id="UP000184368">
    <property type="component" value="Unassembled WGS sequence"/>
</dbReference>
<keyword evidence="1" id="KW-0732">Signal</keyword>
<evidence type="ECO:0000313" key="3">
    <source>
        <dbReference type="EMBL" id="SHE98593.1"/>
    </source>
</evidence>
<dbReference type="SMART" id="SM00014">
    <property type="entry name" value="acidPPc"/>
    <property type="match status" value="1"/>
</dbReference>
<feature type="chain" id="PRO_5012567368" evidence="1">
    <location>
        <begin position="20"/>
        <end position="286"/>
    </location>
</feature>
<evidence type="ECO:0000259" key="2">
    <source>
        <dbReference type="SMART" id="SM00014"/>
    </source>
</evidence>
<evidence type="ECO:0000256" key="1">
    <source>
        <dbReference type="SAM" id="SignalP"/>
    </source>
</evidence>
<dbReference type="EMBL" id="FQUO01000004">
    <property type="protein sequence ID" value="SHE98593.1"/>
    <property type="molecule type" value="Genomic_DNA"/>
</dbReference>
<sequence length="286" mass="31371">MKMGLLASLALLLHTFSYGQNDTSTALSNTNNYNAQAPSEEVYKIKPKLDLPLTIGATAFTIFGFSQVYTKEGTPEATIRNLSVQNIPRFDRWAADIYNEKAADASDYIFYGSVPVPFLLLADKKIRKDAAKIGLLYLQAMATTGVLYTGSNMVFNRYRPYTYNPNATMGDRTEGNAKNSFFAGHAALVGTATFFTAKVFADYHPTSNWKWVVYGAAAVATGTTGYLRHRGGRHFPSDILVGTAVGTLSGILVPHFHKHKLFKDPSLSVLPYSGGLSHGLLLSYKW</sequence>